<accession>A0A0W0Z664</accession>
<dbReference type="PANTHER" id="PTHR34700:SF4">
    <property type="entry name" value="PHAGE-LIKE ELEMENT PBSX PROTEIN XKDP"/>
    <property type="match status" value="1"/>
</dbReference>
<dbReference type="InterPro" id="IPR036779">
    <property type="entry name" value="LysM_dom_sf"/>
</dbReference>
<evidence type="ECO:0000313" key="2">
    <source>
        <dbReference type="EMBL" id="KTD64624.1"/>
    </source>
</evidence>
<evidence type="ECO:0000313" key="3">
    <source>
        <dbReference type="Proteomes" id="UP000054877"/>
    </source>
</evidence>
<evidence type="ECO:0000259" key="1">
    <source>
        <dbReference type="PROSITE" id="PS51782"/>
    </source>
</evidence>
<dbReference type="CDD" id="cd00118">
    <property type="entry name" value="LysM"/>
    <property type="match status" value="1"/>
</dbReference>
<dbReference type="Gene3D" id="3.10.350.10">
    <property type="entry name" value="LysM domain"/>
    <property type="match status" value="1"/>
</dbReference>
<dbReference type="Proteomes" id="UP000054877">
    <property type="component" value="Unassembled WGS sequence"/>
</dbReference>
<reference evidence="2 3" key="1">
    <citation type="submission" date="2015-11" db="EMBL/GenBank/DDBJ databases">
        <title>Genomic analysis of 38 Legionella species identifies large and diverse effector repertoires.</title>
        <authorList>
            <person name="Burstein D."/>
            <person name="Amaro F."/>
            <person name="Zusman T."/>
            <person name="Lifshitz Z."/>
            <person name="Cohen O."/>
            <person name="Gilbert J.A."/>
            <person name="Pupko T."/>
            <person name="Shuman H.A."/>
            <person name="Segal G."/>
        </authorList>
    </citation>
    <scope>NUCLEOTIDE SEQUENCE [LARGE SCALE GENOMIC DNA]</scope>
    <source>
        <strain evidence="2 3">Mt.St.Helens-9</strain>
    </source>
</reference>
<name>A0A0W0Z664_LEGSP</name>
<dbReference type="RefSeq" id="WP_058482740.1">
    <property type="nucleotide sequence ID" value="NZ_CAAAII010000002.1"/>
</dbReference>
<feature type="domain" description="LysM" evidence="1">
    <location>
        <begin position="32"/>
        <end position="80"/>
    </location>
</feature>
<comment type="caution">
    <text evidence="2">The sequence shown here is derived from an EMBL/GenBank/DDBJ whole genome shotgun (WGS) entry which is preliminary data.</text>
</comment>
<proteinExistence type="predicted"/>
<dbReference type="InterPro" id="IPR018392">
    <property type="entry name" value="LysM"/>
</dbReference>
<sequence>MRYMLIIFCLIFSIEALASERLPITLRSDYPKRYVVQPGDTLWSIANKYLDRPWEWKALWHANPKIRNPNRLYPGAVLEIRFYQSRPYIRVLSNGTIKLSPNVRPMPAEDAVPAIPLNDIKPFLNASLVMDHDYLMNSPYVVAYSGERLRGGQGDELYVKALHPDKTMPRGATISYAIYRPGPPYLEPISHRILGYLATQVGYGNLVSGGEPATIVLTEITQGVKLKDRVILNDFPEFDLYFEPKAPNFPINGSIIDLPGGYTQGAVGFVAVIDRGDDAGLEEGDVLGIYSTKRLVPDPLCPEKLIELPRERVGEVMVFRTFSQTSFALVVRSIRTVHLQDKITNP</sequence>
<dbReference type="PATRIC" id="fig|452.5.peg.870"/>
<dbReference type="SMART" id="SM00257">
    <property type="entry name" value="LysM"/>
    <property type="match status" value="1"/>
</dbReference>
<dbReference type="STRING" id="452.Lspi_0791"/>
<dbReference type="PANTHER" id="PTHR34700">
    <property type="entry name" value="POTASSIUM BINDING PROTEIN KBP"/>
    <property type="match status" value="1"/>
</dbReference>
<keyword evidence="3" id="KW-1185">Reference proteome</keyword>
<dbReference type="InterPro" id="IPR052196">
    <property type="entry name" value="Bact_Kbp"/>
</dbReference>
<dbReference type="OrthoDB" id="9765158at2"/>
<dbReference type="SUPFAM" id="SSF54106">
    <property type="entry name" value="LysM domain"/>
    <property type="match status" value="1"/>
</dbReference>
<dbReference type="EMBL" id="LNYX01000012">
    <property type="protein sequence ID" value="KTD64624.1"/>
    <property type="molecule type" value="Genomic_DNA"/>
</dbReference>
<protein>
    <submittedName>
        <fullName evidence="2">LysM domain-containing protein</fullName>
    </submittedName>
</protein>
<organism evidence="2 3">
    <name type="scientific">Legionella spiritensis</name>
    <dbReference type="NCBI Taxonomy" id="452"/>
    <lineage>
        <taxon>Bacteria</taxon>
        <taxon>Pseudomonadati</taxon>
        <taxon>Pseudomonadota</taxon>
        <taxon>Gammaproteobacteria</taxon>
        <taxon>Legionellales</taxon>
        <taxon>Legionellaceae</taxon>
        <taxon>Legionella</taxon>
    </lineage>
</organism>
<gene>
    <name evidence="2" type="ORF">Lspi_0791</name>
</gene>
<dbReference type="PROSITE" id="PS51782">
    <property type="entry name" value="LYSM"/>
    <property type="match status" value="1"/>
</dbReference>
<dbReference type="Pfam" id="PF01476">
    <property type="entry name" value="LysM"/>
    <property type="match status" value="1"/>
</dbReference>
<dbReference type="AlphaFoldDB" id="A0A0W0Z664"/>